<keyword evidence="1" id="KW-1133">Transmembrane helix</keyword>
<evidence type="ECO:0000313" key="3">
    <source>
        <dbReference type="Proteomes" id="UP000235005"/>
    </source>
</evidence>
<feature type="transmembrane region" description="Helical" evidence="1">
    <location>
        <begin position="258"/>
        <end position="280"/>
    </location>
</feature>
<keyword evidence="3" id="KW-1185">Reference proteome</keyword>
<feature type="transmembrane region" description="Helical" evidence="1">
    <location>
        <begin position="174"/>
        <end position="199"/>
    </location>
</feature>
<dbReference type="Proteomes" id="UP000235005">
    <property type="component" value="Unassembled WGS sequence"/>
</dbReference>
<organism evidence="2 3">
    <name type="scientific">Pseudohalioglobus lutimaris</name>
    <dbReference type="NCBI Taxonomy" id="1737061"/>
    <lineage>
        <taxon>Bacteria</taxon>
        <taxon>Pseudomonadati</taxon>
        <taxon>Pseudomonadota</taxon>
        <taxon>Gammaproteobacteria</taxon>
        <taxon>Cellvibrionales</taxon>
        <taxon>Halieaceae</taxon>
        <taxon>Pseudohalioglobus</taxon>
    </lineage>
</organism>
<dbReference type="OrthoDB" id="7056210at2"/>
<accession>A0A2N5X579</accession>
<feature type="transmembrane region" description="Helical" evidence="1">
    <location>
        <begin position="101"/>
        <end position="126"/>
    </location>
</feature>
<dbReference type="InterPro" id="IPR021296">
    <property type="entry name" value="DUF2868"/>
</dbReference>
<sequence length="453" mass="49848">MSGNAASVTLNDLYRLGQQLEAERDLPASVLRERDHALGLRCTERDDTGRLLYWLDKVACDEDQPGWFTEAHTALLLRLLALLAGALAVGGFLLASERALINVFLFQLLFVFLPLFFSLLAAVVMLRSVRGRPPAVSPFNPARLVANRALPAQGELREASAALRLLMLRYGQELGVLFALGVIAAFLVLLAFTDFSFVWGSTFGFSDSAVSTFNNTLSLPWSSWLPQAVVPADVVTATRYHAAQLDLSGLNEASKRGWWSFLAMCLVTYALLPRFLLWLLSRRLYRREVTRSFLTFPGAAAVLARMRSPVVKTQAGDTEHVDARSSVIFKDDGALLLEWAGALAELGAAGLQLASPENHLRAGLGSPADDLDCIELVNQRRPKVLRVAVKSWEPPMADLADVLGDVRNVSHCILQLIPLQGKQVNESSIRDWQEFGRELGFTHTDVQPLELTA</sequence>
<dbReference type="RefSeq" id="WP_101517611.1">
    <property type="nucleotide sequence ID" value="NZ_PKUS01000005.1"/>
</dbReference>
<gene>
    <name evidence="2" type="ORF">C0039_06430</name>
</gene>
<name>A0A2N5X579_9GAMM</name>
<keyword evidence="1" id="KW-0472">Membrane</keyword>
<dbReference type="EMBL" id="PKUS01000005">
    <property type="protein sequence ID" value="PLW69642.1"/>
    <property type="molecule type" value="Genomic_DNA"/>
</dbReference>
<dbReference type="AlphaFoldDB" id="A0A2N5X579"/>
<evidence type="ECO:0008006" key="4">
    <source>
        <dbReference type="Google" id="ProtNLM"/>
    </source>
</evidence>
<dbReference type="Pfam" id="PF11067">
    <property type="entry name" value="DUF2868"/>
    <property type="match status" value="1"/>
</dbReference>
<evidence type="ECO:0000256" key="1">
    <source>
        <dbReference type="SAM" id="Phobius"/>
    </source>
</evidence>
<keyword evidence="1" id="KW-0812">Transmembrane</keyword>
<proteinExistence type="predicted"/>
<comment type="caution">
    <text evidence="2">The sequence shown here is derived from an EMBL/GenBank/DDBJ whole genome shotgun (WGS) entry which is preliminary data.</text>
</comment>
<evidence type="ECO:0000313" key="2">
    <source>
        <dbReference type="EMBL" id="PLW69642.1"/>
    </source>
</evidence>
<reference evidence="2 3" key="1">
    <citation type="submission" date="2018-01" db="EMBL/GenBank/DDBJ databases">
        <title>The draft genome sequence of Halioglobus lutimaris HF004.</title>
        <authorList>
            <person name="Du Z.-J."/>
            <person name="Shi M.-J."/>
        </authorList>
    </citation>
    <scope>NUCLEOTIDE SEQUENCE [LARGE SCALE GENOMIC DNA]</scope>
    <source>
        <strain evidence="2 3">HF004</strain>
    </source>
</reference>
<protein>
    <recommendedName>
        <fullName evidence="4">DUF2868 domain-containing protein</fullName>
    </recommendedName>
</protein>
<feature type="transmembrane region" description="Helical" evidence="1">
    <location>
        <begin position="75"/>
        <end position="95"/>
    </location>
</feature>